<dbReference type="InterPro" id="IPR023296">
    <property type="entry name" value="Glyco_hydro_beta-prop_sf"/>
</dbReference>
<dbReference type="Gene3D" id="1.50.10.10">
    <property type="match status" value="1"/>
</dbReference>
<dbReference type="Gene3D" id="2.60.120.260">
    <property type="entry name" value="Galactose-binding domain-like"/>
    <property type="match status" value="2"/>
</dbReference>
<dbReference type="AlphaFoldDB" id="A0A428ULF1"/>
<dbReference type="Pfam" id="PF08531">
    <property type="entry name" value="Bac_rhamnosid_N"/>
    <property type="match status" value="1"/>
</dbReference>
<dbReference type="SUPFAM" id="SSF75005">
    <property type="entry name" value="Arabinanase/levansucrase/invertase"/>
    <property type="match status" value="1"/>
</dbReference>
<keyword evidence="4" id="KW-0378">Hydrolase</keyword>
<sequence length="1168" mass="130803">MTVFISKVTFEHHRDALGIGEPQPRISWRFGGNVVGWEQSAYDLEIRRGDLTTYHVLSNGSLLVPWPESPLASRESAEVRVRAHGQPGQASTPWSPWTTVEAGLLDEESWSGAVPIAGPWKIEHDKPKRPVYFRKSFDLDAGSLHTARLYITALGLYEAHINGRRVGDHVLAPGLQSYHHRHVYNTFDVSGLLQHGRNVIQVLVAEGWYSGRLFSFDPNVARNHWGDNIGLLLLLHVTLADGSVFRIPTDSSWTATTGPLVDSQIYDGEVYDSRLEFPLTEPANDDNKWDAVVELPRIKGVLMSPDAPPVRRIEERKPVRIWTSPKGKLLADFGQNLAGWVRIKVSGQPGDQVTISHAEVIEDGEIAILPLRSAKARDTFILNGQENQVFEPRFTYHGFRYIQIDGWPEKDPFNDTSATAVVVHSDLEQTGWFHCSNPLLNQFHSNVRWSMKGNFVSIPTDCPQRDERMGWTGDVTAFAATANFLHDCSGFWRGWHRDVWAEMQRDGSMNVPHYVPITSPDRLVEGNWPLVPTAIWGDVAVAGPWQAWQAYGDLDMLEEQYKQVQAWLDLGVDREASGLWNKHGYQWGDWLDPLAPESDAGAATTDKHFVADAYLIGMTHLVARMSRSLNKIDQVSKYEEQAVKLRQAFADTWLTDGEPRDRTQTAYSLMLYFDILVDECHRKKAADALREIIVKNEYLVGTGFAGTWTLGHTLRKVGATEDFYKMLLQTRVPSWLYQVVQGATTTWERWDSLLPDGSVNGCGMTSFNHYAFGSVADWIHGTIGGLRQGCPGWKEVMVAPVPGGNVASAETRYWKYEGSVLSRQGSGDLGPGRLVERPKVIYNKLTKHYVMWMHIEDQEYKDAKVGVATCDTVAGRFQYRGSFRPLGFESRDIGVFVDDDDKAYLMSEDRPNGLRFYELSNDYLSVTKMLHLFPEHLESPAMIKRDGVYYLLASQLTGWELNDNMYTTSTSLTGPWESWKLFAEAGTATYGSQVTFGLDLGSSVVYMGDRWEYPPLPRSIYVWLPLSIKDRTVALENVDSFILDVATGETRSSMPSTTYGLDKNGDGASITSKVTFETRGTTRGLTLAIEYTGSCEQEQSLVVATDGLTCDVAFLPTATPDTLAVTTLHISGEIPAGKHSFEVLEQGVKYPGLSVRGLVVPNVYNKYP</sequence>
<dbReference type="SUPFAM" id="SSF49785">
    <property type="entry name" value="Galactose-binding domain-like"/>
    <property type="match status" value="1"/>
</dbReference>
<dbReference type="InterPro" id="IPR016007">
    <property type="entry name" value="Alpha_rhamnosid"/>
</dbReference>
<dbReference type="InterPro" id="IPR013783">
    <property type="entry name" value="Ig-like_fold"/>
</dbReference>
<evidence type="ECO:0000256" key="4">
    <source>
        <dbReference type="ARBA" id="ARBA00022801"/>
    </source>
</evidence>
<comment type="caution">
    <text evidence="9">The sequence shown here is derived from an EMBL/GenBank/DDBJ whole genome shotgun (WGS) entry which is preliminary data.</text>
</comment>
<evidence type="ECO:0000313" key="9">
    <source>
        <dbReference type="EMBL" id="RSM15139.1"/>
    </source>
</evidence>
<name>A0A428ULF1_9HYPO</name>
<evidence type="ECO:0000259" key="8">
    <source>
        <dbReference type="Pfam" id="PF17389"/>
    </source>
</evidence>
<organism evidence="9 10">
    <name type="scientific">Fusarium ambrosium</name>
    <dbReference type="NCBI Taxonomy" id="131363"/>
    <lineage>
        <taxon>Eukaryota</taxon>
        <taxon>Fungi</taxon>
        <taxon>Dikarya</taxon>
        <taxon>Ascomycota</taxon>
        <taxon>Pezizomycotina</taxon>
        <taxon>Sordariomycetes</taxon>
        <taxon>Hypocreomycetidae</taxon>
        <taxon>Hypocreales</taxon>
        <taxon>Nectriaceae</taxon>
        <taxon>Fusarium</taxon>
        <taxon>Fusarium solani species complex</taxon>
    </lineage>
</organism>
<comment type="catalytic activity">
    <reaction evidence="1">
        <text>Hydrolysis of terminal non-reducing alpha-L-rhamnose residues in alpha-L-rhamnosides.</text>
        <dbReference type="EC" id="3.2.1.40"/>
    </reaction>
</comment>
<dbReference type="EMBL" id="NIZV01000051">
    <property type="protein sequence ID" value="RSM15139.1"/>
    <property type="molecule type" value="Genomic_DNA"/>
</dbReference>
<accession>A0A428ULF1</accession>
<evidence type="ECO:0000259" key="6">
    <source>
        <dbReference type="Pfam" id="PF05592"/>
    </source>
</evidence>
<keyword evidence="5" id="KW-0326">Glycosidase</keyword>
<dbReference type="Pfam" id="PF17389">
    <property type="entry name" value="Bac_rhamnosid6H"/>
    <property type="match status" value="1"/>
</dbReference>
<dbReference type="InterPro" id="IPR006710">
    <property type="entry name" value="Glyco_hydro_43"/>
</dbReference>
<dbReference type="InterPro" id="IPR008902">
    <property type="entry name" value="Rhamnosid_concanavalin"/>
</dbReference>
<evidence type="ECO:0000256" key="5">
    <source>
        <dbReference type="ARBA" id="ARBA00023295"/>
    </source>
</evidence>
<reference evidence="9 10" key="1">
    <citation type="submission" date="2017-06" db="EMBL/GenBank/DDBJ databases">
        <title>Cmopartive genomic analysis of Ambrosia Fusariam Clade fungi.</title>
        <authorList>
            <person name="Stajich J.E."/>
            <person name="Carrillo J."/>
            <person name="Kijimoto T."/>
            <person name="Eskalen A."/>
            <person name="O'Donnell K."/>
            <person name="Kasson M."/>
        </authorList>
    </citation>
    <scope>NUCLEOTIDE SEQUENCE [LARGE SCALE GENOMIC DNA]</scope>
    <source>
        <strain evidence="9 10">NRRL 20438</strain>
    </source>
</reference>
<feature type="domain" description="Bacterial alpha-L-rhamnosidase N-terminal" evidence="7">
    <location>
        <begin position="144"/>
        <end position="314"/>
    </location>
</feature>
<dbReference type="PANTHER" id="PTHR33307">
    <property type="entry name" value="ALPHA-RHAMNOSIDASE (EUROFUNG)"/>
    <property type="match status" value="1"/>
</dbReference>
<feature type="domain" description="Alpha-L-rhamnosidase six-hairpin glycosidase" evidence="8">
    <location>
        <begin position="428"/>
        <end position="782"/>
    </location>
</feature>
<dbReference type="InterPro" id="IPR008979">
    <property type="entry name" value="Galactose-bd-like_sf"/>
</dbReference>
<dbReference type="PANTHER" id="PTHR33307:SF6">
    <property type="entry name" value="ALPHA-RHAMNOSIDASE (EUROFUNG)-RELATED"/>
    <property type="match status" value="1"/>
</dbReference>
<dbReference type="GO" id="GO:0005975">
    <property type="term" value="P:carbohydrate metabolic process"/>
    <property type="evidence" value="ECO:0007669"/>
    <property type="project" value="InterPro"/>
</dbReference>
<dbReference type="InterPro" id="IPR035396">
    <property type="entry name" value="Bac_rhamnosid6H"/>
</dbReference>
<evidence type="ECO:0000256" key="1">
    <source>
        <dbReference type="ARBA" id="ARBA00001445"/>
    </source>
</evidence>
<dbReference type="SUPFAM" id="SSF48208">
    <property type="entry name" value="Six-hairpin glycosidases"/>
    <property type="match status" value="1"/>
</dbReference>
<dbReference type="EC" id="3.2.1.40" evidence="3"/>
<dbReference type="Pfam" id="PF04616">
    <property type="entry name" value="Glyco_hydro_43"/>
    <property type="match status" value="1"/>
</dbReference>
<dbReference type="Pfam" id="PF05592">
    <property type="entry name" value="Bac_rhamnosid"/>
    <property type="match status" value="1"/>
</dbReference>
<dbReference type="Pfam" id="PF25788">
    <property type="entry name" value="Ig_Rha78A_N"/>
    <property type="match status" value="1"/>
</dbReference>
<dbReference type="GO" id="GO:0030596">
    <property type="term" value="F:alpha-L-rhamnosidase activity"/>
    <property type="evidence" value="ECO:0007669"/>
    <property type="project" value="UniProtKB-EC"/>
</dbReference>
<dbReference type="Gene3D" id="2.60.40.10">
    <property type="entry name" value="Immunoglobulins"/>
    <property type="match status" value="1"/>
</dbReference>
<dbReference type="InterPro" id="IPR013737">
    <property type="entry name" value="Bac_rhamnosid_N"/>
</dbReference>
<gene>
    <name evidence="9" type="ORF">CDV31_005073</name>
</gene>
<evidence type="ECO:0000256" key="3">
    <source>
        <dbReference type="ARBA" id="ARBA00012652"/>
    </source>
</evidence>
<comment type="similarity">
    <text evidence="2">Belongs to the glycosyl hydrolase 43 family.</text>
</comment>
<dbReference type="Gene3D" id="2.115.10.20">
    <property type="entry name" value="Glycosyl hydrolase domain, family 43"/>
    <property type="match status" value="1"/>
</dbReference>
<dbReference type="InterPro" id="IPR012341">
    <property type="entry name" value="6hp_glycosidase-like_sf"/>
</dbReference>
<keyword evidence="10" id="KW-1185">Reference proteome</keyword>
<protein>
    <recommendedName>
        <fullName evidence="3">alpha-L-rhamnosidase</fullName>
        <ecNumber evidence="3">3.2.1.40</ecNumber>
    </recommendedName>
</protein>
<dbReference type="InterPro" id="IPR008928">
    <property type="entry name" value="6-hairpin_glycosidase_sf"/>
</dbReference>
<dbReference type="CDD" id="cd18821">
    <property type="entry name" value="GH43_Pc3Gal43A-like"/>
    <property type="match status" value="1"/>
</dbReference>
<evidence type="ECO:0000259" key="7">
    <source>
        <dbReference type="Pfam" id="PF08531"/>
    </source>
</evidence>
<feature type="domain" description="Alpha-L-rhamnosidase concanavalin-like" evidence="6">
    <location>
        <begin position="324"/>
        <end position="424"/>
    </location>
</feature>
<evidence type="ECO:0000256" key="2">
    <source>
        <dbReference type="ARBA" id="ARBA00009865"/>
    </source>
</evidence>
<proteinExistence type="inferred from homology"/>
<dbReference type="Proteomes" id="UP000288429">
    <property type="component" value="Unassembled WGS sequence"/>
</dbReference>
<evidence type="ECO:0000313" key="10">
    <source>
        <dbReference type="Proteomes" id="UP000288429"/>
    </source>
</evidence>